<dbReference type="EMBL" id="PYTT01000169">
    <property type="protein sequence ID" value="RNK97201.1"/>
    <property type="molecule type" value="Genomic_DNA"/>
</dbReference>
<accession>A0AAE8JVA4</accession>
<dbReference type="KEGG" id="xva:C7V42_06325"/>
<evidence type="ECO:0000313" key="2">
    <source>
        <dbReference type="Proteomes" id="UP000284283"/>
    </source>
</evidence>
<dbReference type="Proteomes" id="UP000284283">
    <property type="component" value="Unassembled WGS sequence"/>
</dbReference>
<comment type="caution">
    <text evidence="1">The sequence shown here is derived from an EMBL/GenBank/DDBJ whole genome shotgun (WGS) entry which is preliminary data.</text>
</comment>
<dbReference type="AlphaFoldDB" id="A0AAE8JVA4"/>
<evidence type="ECO:0000313" key="1">
    <source>
        <dbReference type="EMBL" id="RNK97201.1"/>
    </source>
</evidence>
<gene>
    <name evidence="1" type="ORF">C9386_21630</name>
</gene>
<sequence length="64" mass="6872">MFSNISTLCAAAAGRRSTLFRPRRHRGLASGWLDEKRTGAAAEGQGESGDWLQMARAAHGHSFG</sequence>
<reference evidence="1 2" key="1">
    <citation type="submission" date="2018-03" db="EMBL/GenBank/DDBJ databases">
        <authorList>
            <person name="Wu G."/>
        </authorList>
    </citation>
    <scope>NUCLEOTIDE SEQUENCE [LARGE SCALE GENOMIC DNA]</scope>
    <source>
        <strain evidence="1 2">SAM-118</strain>
    </source>
</reference>
<proteinExistence type="predicted"/>
<organism evidence="1 2">
    <name type="scientific">Xanthomonas vasicola pv. vasculorum</name>
    <dbReference type="NCBI Taxonomy" id="325776"/>
    <lineage>
        <taxon>Bacteria</taxon>
        <taxon>Pseudomonadati</taxon>
        <taxon>Pseudomonadota</taxon>
        <taxon>Gammaproteobacteria</taxon>
        <taxon>Lysobacterales</taxon>
        <taxon>Lysobacteraceae</taxon>
        <taxon>Xanthomonas</taxon>
    </lineage>
</organism>
<name>A0AAE8JVA4_XANVA</name>
<protein>
    <submittedName>
        <fullName evidence="1">Uncharacterized protein</fullName>
    </submittedName>
</protein>